<dbReference type="EMBL" id="MK522038">
    <property type="protein sequence ID" value="QOR60364.1"/>
    <property type="molecule type" value="Genomic_DNA"/>
</dbReference>
<dbReference type="InterPro" id="IPR027417">
    <property type="entry name" value="P-loop_NTPase"/>
</dbReference>
<sequence>MDSFVIIKPQKKSQKISLHDNEINLLKKYINEGKNVFLCGSSGFGKTFILKQVLDESNSIEIWDEPLRKKDIFMSTIKKANMHAYIEDYESDIHAYKCIVEQVSEGIKITNKQLIVTSKSVYFMDNFVTIIIQKRQPSDIIKLEPKHTNCKVAAEKCLGNLHNFYDYLEYPHQKDFFKTPKEIVSEILCNNLDVDVDDAICEHGHIWAVIQENYPDAIEDNAEKLADSLSSTDVYDDLLYQGYWEMMPYFSLNVMKIPRAYFTKELIKDNLRPGRFWTKFGNQKMREQKIKSIRARSPSILGHQEFMILREYAKKGDVSKFKEYNLTPQDFDVMNHLGLQNKLKQREVTKIKKLIKEEITK</sequence>
<organism evidence="1">
    <name type="scientific">Bathycoccus sp. RCC716 virus 2</name>
    <dbReference type="NCBI Taxonomy" id="2530039"/>
    <lineage>
        <taxon>Viruses</taxon>
        <taxon>Varidnaviria</taxon>
        <taxon>Bamfordvirae</taxon>
        <taxon>Nucleocytoviricota</taxon>
        <taxon>Megaviricetes</taxon>
        <taxon>Algavirales</taxon>
        <taxon>Phycodnaviridae</taxon>
        <taxon>Prasinovirus</taxon>
    </lineage>
</organism>
<dbReference type="Gene3D" id="3.40.50.300">
    <property type="entry name" value="P-loop containing nucleotide triphosphate hydrolases"/>
    <property type="match status" value="1"/>
</dbReference>
<reference evidence="1" key="1">
    <citation type="submission" date="2019-02" db="EMBL/GenBank/DDBJ databases">
        <authorList>
            <person name="Bachy C."/>
            <person name="Yung C.-M."/>
            <person name="Roux S."/>
            <person name="Sullivan M.B."/>
            <person name="Worden A.Z."/>
        </authorList>
    </citation>
    <scope>NUCLEOTIDE SEQUENCE</scope>
    <source>
        <strain evidence="1">BII-V2</strain>
    </source>
</reference>
<accession>A0A7S6SW24</accession>
<proteinExistence type="predicted"/>
<evidence type="ECO:0000313" key="1">
    <source>
        <dbReference type="EMBL" id="QOR60364.1"/>
    </source>
</evidence>
<name>A0A7S6SW24_9PHYC</name>
<protein>
    <submittedName>
        <fullName evidence="1">Uncharacterized protein</fullName>
    </submittedName>
</protein>
<dbReference type="SUPFAM" id="SSF52540">
    <property type="entry name" value="P-loop containing nucleoside triphosphate hydrolases"/>
    <property type="match status" value="1"/>
</dbReference>